<dbReference type="Proteomes" id="UP000011661">
    <property type="component" value="Unassembled WGS sequence"/>
</dbReference>
<sequence>MTVTETHPLSTDGTRLDSIQNFTSEYWWLGFLGFWEWVHPVFGLFYLCFLFIPVAIALEWLTDEGDPTEWIEDREPTGVRGHLGAGWATIHPVPLVQSIIHRCNMAVVRGRKLTPDPDEFDQEQPLWLPFDDEWTILSGSPDKTFAHDTGVPQHRYAYDFVITDDKGSTYDKAASGTDPATHYCYGEPVLAPADGTVVNATDSRNDSSRANGAPAPTYRSIYGNYVVIDHGDMVTVLAHLQQGSLTVQVGDTIEQGEQIASCGYSGNASEPQLHMHVQDRSRLSIGIGLPARFDATDTRHPDGDFMNDKQAIVHCGQGVKTRKPTDQS</sequence>
<evidence type="ECO:0000259" key="2">
    <source>
        <dbReference type="Pfam" id="PF01551"/>
    </source>
</evidence>
<reference evidence="3 4" key="1">
    <citation type="journal article" date="2014" name="PLoS Genet.">
        <title>Phylogenetically driven sequencing of extremely halophilic archaea reveals strategies for static and dynamic osmo-response.</title>
        <authorList>
            <person name="Becker E.A."/>
            <person name="Seitzer P.M."/>
            <person name="Tritt A."/>
            <person name="Larsen D."/>
            <person name="Krusor M."/>
            <person name="Yao A.I."/>
            <person name="Wu D."/>
            <person name="Madern D."/>
            <person name="Eisen J.A."/>
            <person name="Darling A.E."/>
            <person name="Facciotti M.T."/>
        </authorList>
    </citation>
    <scope>NUCLEOTIDE SEQUENCE [LARGE SCALE GENOMIC DNA]</scope>
    <source>
        <strain evidence="3 4">JCM 14089</strain>
    </source>
</reference>
<keyword evidence="1" id="KW-0472">Membrane</keyword>
<dbReference type="InterPro" id="IPR050570">
    <property type="entry name" value="Cell_wall_metabolism_enzyme"/>
</dbReference>
<dbReference type="InterPro" id="IPR011055">
    <property type="entry name" value="Dup_hybrid_motif"/>
</dbReference>
<keyword evidence="1" id="KW-0812">Transmembrane</keyword>
<proteinExistence type="predicted"/>
<feature type="domain" description="M23ase beta-sheet core" evidence="2">
    <location>
        <begin position="176"/>
        <end position="280"/>
    </location>
</feature>
<evidence type="ECO:0000313" key="3">
    <source>
        <dbReference type="EMBL" id="ELY41636.1"/>
    </source>
</evidence>
<dbReference type="PANTHER" id="PTHR21666:SF270">
    <property type="entry name" value="MUREIN HYDROLASE ACTIVATOR ENVC"/>
    <property type="match status" value="1"/>
</dbReference>
<feature type="transmembrane region" description="Helical" evidence="1">
    <location>
        <begin position="37"/>
        <end position="58"/>
    </location>
</feature>
<keyword evidence="1" id="KW-1133">Transmembrane helix</keyword>
<dbReference type="PANTHER" id="PTHR21666">
    <property type="entry name" value="PEPTIDASE-RELATED"/>
    <property type="match status" value="1"/>
</dbReference>
<comment type="caution">
    <text evidence="3">The sequence shown here is derived from an EMBL/GenBank/DDBJ whole genome shotgun (WGS) entry which is preliminary data.</text>
</comment>
<gene>
    <name evidence="3" type="ORF">C495_16545</name>
</gene>
<dbReference type="OrthoDB" id="7494at2157"/>
<dbReference type="Gene3D" id="2.70.70.10">
    <property type="entry name" value="Glucose Permease (Domain IIA)"/>
    <property type="match status" value="1"/>
</dbReference>
<dbReference type="EMBL" id="AOHX01000051">
    <property type="protein sequence ID" value="ELY41636.1"/>
    <property type="molecule type" value="Genomic_DNA"/>
</dbReference>
<dbReference type="GO" id="GO:0004222">
    <property type="term" value="F:metalloendopeptidase activity"/>
    <property type="evidence" value="ECO:0007669"/>
    <property type="project" value="TreeGrafter"/>
</dbReference>
<dbReference type="InterPro" id="IPR016047">
    <property type="entry name" value="M23ase_b-sheet_dom"/>
</dbReference>
<name>L9VXA8_9EURY</name>
<dbReference type="CDD" id="cd12797">
    <property type="entry name" value="M23_peptidase"/>
    <property type="match status" value="1"/>
</dbReference>
<protein>
    <submittedName>
        <fullName evidence="3">Peptidase M23</fullName>
    </submittedName>
</protein>
<dbReference type="eggNOG" id="arCOG11616">
    <property type="taxonomic scope" value="Archaea"/>
</dbReference>
<dbReference type="AlphaFoldDB" id="L9VXA8"/>
<accession>L9VXA8</accession>
<dbReference type="STRING" id="1230460.C495_16545"/>
<dbReference type="Pfam" id="PF01551">
    <property type="entry name" value="Peptidase_M23"/>
    <property type="match status" value="1"/>
</dbReference>
<keyword evidence="4" id="KW-1185">Reference proteome</keyword>
<evidence type="ECO:0000313" key="4">
    <source>
        <dbReference type="Proteomes" id="UP000011661"/>
    </source>
</evidence>
<evidence type="ECO:0000256" key="1">
    <source>
        <dbReference type="SAM" id="Phobius"/>
    </source>
</evidence>
<organism evidence="3 4">
    <name type="scientific">Natronorubrum sulfidifaciens JCM 14089</name>
    <dbReference type="NCBI Taxonomy" id="1230460"/>
    <lineage>
        <taxon>Archaea</taxon>
        <taxon>Methanobacteriati</taxon>
        <taxon>Methanobacteriota</taxon>
        <taxon>Stenosarchaea group</taxon>
        <taxon>Halobacteria</taxon>
        <taxon>Halobacteriales</taxon>
        <taxon>Natrialbaceae</taxon>
        <taxon>Natronorubrum</taxon>
    </lineage>
</organism>
<dbReference type="SUPFAM" id="SSF51261">
    <property type="entry name" value="Duplicated hybrid motif"/>
    <property type="match status" value="1"/>
</dbReference>
<dbReference type="RefSeq" id="WP_008164895.1">
    <property type="nucleotide sequence ID" value="NZ_AOHX01000051.1"/>
</dbReference>